<feature type="transmembrane region" description="Helical" evidence="8">
    <location>
        <begin position="456"/>
        <end position="477"/>
    </location>
</feature>
<feature type="region of interest" description="Disordered" evidence="7">
    <location>
        <begin position="732"/>
        <end position="752"/>
    </location>
</feature>
<sequence>MFLRRALRYRWSQSLVLAGVSLLIGTCAVFAPWFARAVEQTVMTEALSGQKLTAAWQLESRAPVRSRGPGRAETPEALDQLVPAGLKPLFTPPVHGIYSTVGWRLPSNIDDPAPSGRLTWRDGYCAQLVLVEGRCPQRPNEVAASAADVGTWQFKLGTTLTALPSDNLADGGGKLTVVGLYRPKEARADYWFGQYPTGHSRIPGDKDPGSSDYLFTERTTFAQTDWAPRMTSDTRPIPGVARINDLERLQEESTRVNGNAVELGLFAENTSGLASMIDRIQREREQATTIIPLVMVQVALFGVVVLALALAAVVDQRRPEIALARLRGSSARRTARSLSLELGLPVLIGTLAGALAGFGLLMIVRATWLRNGSPIELPWTVPAALVVAVTLALIVVRLQIRGVVRQPIASLLRRVVPRRRRALGVVDLCIIVLAVAGLIAGLTGDGRGPLPVLTPALLALAVGLAFAHLLLPTAGAISRQAARRGQLGLALGALQISRRPAVTRIVAAVAVAAALVMFAGQASSVGEHNRETRAGYETGAEAVLRMNALYLSEFTQAVDQIDPDRRWLTPVVIASPPSPDALRSMMIEPDSFRRIAYRGDLLTNTDGWQTLKAPAGPQPIEFRSSQLTVTASTGPMKQVSAETTNGEQPAAAPPKSVILRASVVSLRNGSRYLVSFPPMPLSPGKPFELTAAVDCLGGCQLLQLGIGRETLDQAGVEGDVVISKLSSADRPSIPLGSPTDWSPVRQAGSDQGSITAKAGGALTVAVRSLGNDQILQYATVPTVVPALVTPEYPYDDGATTSPAIDGSPMTLTKLNQLLGPVNRYPDRTAVVDLETVRRLAGSVDESATDYEVWLNADGLANVDTIMAQLNKAGFAAELVDRRDDRIASYGRSASALALQLTPVVGIAGWALAIVVLLLTVVTSWRSRAQDYASLRITGVPANTTGRAARWEQTGPVALAVLLGTVCGVVGAQVALPLIPLFADPGGPIPLELDTNWTVVLMLWLVGTAVLAAATLLLGTGVNRRAGYNRIREELT</sequence>
<proteinExistence type="inferred from homology"/>
<dbReference type="OrthoDB" id="3275641at2"/>
<accession>A0A4V2S184</accession>
<dbReference type="PANTHER" id="PTHR30572:SF4">
    <property type="entry name" value="ABC TRANSPORTER PERMEASE YTRF"/>
    <property type="match status" value="1"/>
</dbReference>
<evidence type="ECO:0000256" key="8">
    <source>
        <dbReference type="SAM" id="Phobius"/>
    </source>
</evidence>
<dbReference type="RefSeq" id="WP_132207345.1">
    <property type="nucleotide sequence ID" value="NZ_SLWN01000001.1"/>
</dbReference>
<feature type="transmembrane region" description="Helical" evidence="8">
    <location>
        <begin position="342"/>
        <end position="367"/>
    </location>
</feature>
<dbReference type="AlphaFoldDB" id="A0A4V2S184"/>
<evidence type="ECO:0000313" key="11">
    <source>
        <dbReference type="Proteomes" id="UP000294508"/>
    </source>
</evidence>
<dbReference type="InterPro" id="IPR050250">
    <property type="entry name" value="Macrolide_Exporter_MacB"/>
</dbReference>
<dbReference type="InterPro" id="IPR003838">
    <property type="entry name" value="ABC3_permease_C"/>
</dbReference>
<evidence type="ECO:0000256" key="2">
    <source>
        <dbReference type="ARBA" id="ARBA00022475"/>
    </source>
</evidence>
<dbReference type="GO" id="GO:0022857">
    <property type="term" value="F:transmembrane transporter activity"/>
    <property type="evidence" value="ECO:0007669"/>
    <property type="project" value="TreeGrafter"/>
</dbReference>
<dbReference type="Pfam" id="PF02687">
    <property type="entry name" value="FtsX"/>
    <property type="match status" value="1"/>
</dbReference>
<evidence type="ECO:0000256" key="3">
    <source>
        <dbReference type="ARBA" id="ARBA00022692"/>
    </source>
</evidence>
<keyword evidence="2" id="KW-1003">Cell membrane</keyword>
<feature type="domain" description="ABC3 transporter permease C-terminal" evidence="9">
    <location>
        <begin position="294"/>
        <end position="396"/>
    </location>
</feature>
<dbReference type="GO" id="GO:0005886">
    <property type="term" value="C:plasma membrane"/>
    <property type="evidence" value="ECO:0007669"/>
    <property type="project" value="UniProtKB-SubCell"/>
</dbReference>
<comment type="subcellular location">
    <subcellularLocation>
        <location evidence="1">Cell membrane</location>
        <topology evidence="1">Multi-pass membrane protein</topology>
    </subcellularLocation>
</comment>
<dbReference type="EMBL" id="SLWN01000001">
    <property type="protein sequence ID" value="TCO35690.1"/>
    <property type="molecule type" value="Genomic_DNA"/>
</dbReference>
<evidence type="ECO:0000256" key="4">
    <source>
        <dbReference type="ARBA" id="ARBA00022989"/>
    </source>
</evidence>
<comment type="similarity">
    <text evidence="6">Belongs to the ABC-4 integral membrane protein family.</text>
</comment>
<feature type="transmembrane region" description="Helical" evidence="8">
    <location>
        <begin position="501"/>
        <end position="520"/>
    </location>
</feature>
<keyword evidence="5 8" id="KW-0472">Membrane</keyword>
<feature type="transmembrane region" description="Helical" evidence="8">
    <location>
        <begin position="379"/>
        <end position="400"/>
    </location>
</feature>
<evidence type="ECO:0000259" key="9">
    <source>
        <dbReference type="Pfam" id="PF02687"/>
    </source>
</evidence>
<keyword evidence="11" id="KW-1185">Reference proteome</keyword>
<dbReference type="PANTHER" id="PTHR30572">
    <property type="entry name" value="MEMBRANE COMPONENT OF TRANSPORTER-RELATED"/>
    <property type="match status" value="1"/>
</dbReference>
<name>A0A4V2S184_9ACTN</name>
<dbReference type="Proteomes" id="UP000294508">
    <property type="component" value="Unassembled WGS sequence"/>
</dbReference>
<keyword evidence="4 8" id="KW-1133">Transmembrane helix</keyword>
<evidence type="ECO:0000256" key="6">
    <source>
        <dbReference type="ARBA" id="ARBA00038076"/>
    </source>
</evidence>
<evidence type="ECO:0000256" key="7">
    <source>
        <dbReference type="SAM" id="MobiDB-lite"/>
    </source>
</evidence>
<protein>
    <submittedName>
        <fullName evidence="10">FtsX-like permease family protein</fullName>
    </submittedName>
</protein>
<feature type="transmembrane region" description="Helical" evidence="8">
    <location>
        <begin position="998"/>
        <end position="1021"/>
    </location>
</feature>
<feature type="transmembrane region" description="Helical" evidence="8">
    <location>
        <begin position="421"/>
        <end position="444"/>
    </location>
</feature>
<reference evidence="10 11" key="1">
    <citation type="journal article" date="2015" name="Stand. Genomic Sci.">
        <title>Genomic Encyclopedia of Bacterial and Archaeal Type Strains, Phase III: the genomes of soil and plant-associated and newly described type strains.</title>
        <authorList>
            <person name="Whitman W.B."/>
            <person name="Woyke T."/>
            <person name="Klenk H.P."/>
            <person name="Zhou Y."/>
            <person name="Lilburn T.G."/>
            <person name="Beck B.J."/>
            <person name="De Vos P."/>
            <person name="Vandamme P."/>
            <person name="Eisen J.A."/>
            <person name="Garrity G."/>
            <person name="Hugenholtz P."/>
            <person name="Kyrpides N.C."/>
        </authorList>
    </citation>
    <scope>NUCLEOTIDE SEQUENCE [LARGE SCALE GENOMIC DNA]</scope>
    <source>
        <strain evidence="10 11">VKM Ac-2572</strain>
    </source>
</reference>
<organism evidence="10 11">
    <name type="scientific">Kribbella steppae</name>
    <dbReference type="NCBI Taxonomy" id="2512223"/>
    <lineage>
        <taxon>Bacteria</taxon>
        <taxon>Bacillati</taxon>
        <taxon>Actinomycetota</taxon>
        <taxon>Actinomycetes</taxon>
        <taxon>Propionibacteriales</taxon>
        <taxon>Kribbellaceae</taxon>
        <taxon>Kribbella</taxon>
    </lineage>
</organism>
<evidence type="ECO:0000256" key="5">
    <source>
        <dbReference type="ARBA" id="ARBA00023136"/>
    </source>
</evidence>
<feature type="region of interest" description="Disordered" evidence="7">
    <location>
        <begin position="631"/>
        <end position="652"/>
    </location>
</feature>
<feature type="compositionally biased region" description="Polar residues" evidence="7">
    <location>
        <begin position="631"/>
        <end position="647"/>
    </location>
</feature>
<feature type="transmembrane region" description="Helical" evidence="8">
    <location>
        <begin position="956"/>
        <end position="978"/>
    </location>
</feature>
<gene>
    <name evidence="10" type="ORF">EV652_101575</name>
</gene>
<feature type="transmembrane region" description="Helical" evidence="8">
    <location>
        <begin position="896"/>
        <end position="921"/>
    </location>
</feature>
<evidence type="ECO:0000256" key="1">
    <source>
        <dbReference type="ARBA" id="ARBA00004651"/>
    </source>
</evidence>
<evidence type="ECO:0000313" key="10">
    <source>
        <dbReference type="EMBL" id="TCO35690.1"/>
    </source>
</evidence>
<feature type="transmembrane region" description="Helical" evidence="8">
    <location>
        <begin position="290"/>
        <end position="314"/>
    </location>
</feature>
<keyword evidence="3 8" id="KW-0812">Transmembrane</keyword>
<comment type="caution">
    <text evidence="10">The sequence shown here is derived from an EMBL/GenBank/DDBJ whole genome shotgun (WGS) entry which is preliminary data.</text>
</comment>